<name>A0A4V5ZYU8_STECR</name>
<organism evidence="2 3">
    <name type="scientific">Steinernema carpocapsae</name>
    <name type="common">Entomopathogenic nematode</name>
    <dbReference type="NCBI Taxonomy" id="34508"/>
    <lineage>
        <taxon>Eukaryota</taxon>
        <taxon>Metazoa</taxon>
        <taxon>Ecdysozoa</taxon>
        <taxon>Nematoda</taxon>
        <taxon>Chromadorea</taxon>
        <taxon>Rhabditida</taxon>
        <taxon>Tylenchina</taxon>
        <taxon>Panagrolaimomorpha</taxon>
        <taxon>Strongyloidoidea</taxon>
        <taxon>Steinernematidae</taxon>
        <taxon>Steinernema</taxon>
    </lineage>
</organism>
<dbReference type="Proteomes" id="UP000298663">
    <property type="component" value="Unassembled WGS sequence"/>
</dbReference>
<proteinExistence type="predicted"/>
<feature type="transmembrane region" description="Helical" evidence="1">
    <location>
        <begin position="92"/>
        <end position="111"/>
    </location>
</feature>
<protein>
    <submittedName>
        <fullName evidence="2">Uncharacterized protein</fullName>
    </submittedName>
</protein>
<feature type="transmembrane region" description="Helical" evidence="1">
    <location>
        <begin position="54"/>
        <end position="80"/>
    </location>
</feature>
<keyword evidence="1" id="KW-1133">Transmembrane helix</keyword>
<keyword evidence="3" id="KW-1185">Reference proteome</keyword>
<comment type="caution">
    <text evidence="2">The sequence shown here is derived from an EMBL/GenBank/DDBJ whole genome shotgun (WGS) entry which is preliminary data.</text>
</comment>
<reference evidence="2 3" key="1">
    <citation type="journal article" date="2015" name="Genome Biol.">
        <title>Comparative genomics of Steinernema reveals deeply conserved gene regulatory networks.</title>
        <authorList>
            <person name="Dillman A.R."/>
            <person name="Macchietto M."/>
            <person name="Porter C.F."/>
            <person name="Rogers A."/>
            <person name="Williams B."/>
            <person name="Antoshechkin I."/>
            <person name="Lee M.M."/>
            <person name="Goodwin Z."/>
            <person name="Lu X."/>
            <person name="Lewis E.E."/>
            <person name="Goodrich-Blair H."/>
            <person name="Stock S.P."/>
            <person name="Adams B.J."/>
            <person name="Sternberg P.W."/>
            <person name="Mortazavi A."/>
        </authorList>
    </citation>
    <scope>NUCLEOTIDE SEQUENCE [LARGE SCALE GENOMIC DNA]</scope>
    <source>
        <strain evidence="2 3">ALL</strain>
    </source>
</reference>
<accession>A0A4V5ZYU8</accession>
<dbReference type="AlphaFoldDB" id="A0A4V5ZYU8"/>
<gene>
    <name evidence="2" type="ORF">L596_025352</name>
</gene>
<feature type="transmembrane region" description="Helical" evidence="1">
    <location>
        <begin position="12"/>
        <end position="34"/>
    </location>
</feature>
<evidence type="ECO:0000313" key="3">
    <source>
        <dbReference type="Proteomes" id="UP000298663"/>
    </source>
</evidence>
<keyword evidence="1" id="KW-0472">Membrane</keyword>
<dbReference type="EMBL" id="AZBU02000009">
    <property type="protein sequence ID" value="TKR64875.1"/>
    <property type="molecule type" value="Genomic_DNA"/>
</dbReference>
<keyword evidence="1" id="KW-0812">Transmembrane</keyword>
<sequence>MCATGHFLKFLVKSLTFIAALAFFLLCSIGLVVFYRTNLNPLSEDPHNVPEKVIICLTVAVYVLLVCGIYSSLEVIYGLVKSNHKCMVGFGFHLLWTGAVLLAAGIGLTFFPKEISGFLRVEQKMDLSVLQIENYGLKIIIASLVESFFLTATIASGFIIRQDNIEGNKNKPMSDFWLM</sequence>
<feature type="transmembrane region" description="Helical" evidence="1">
    <location>
        <begin position="135"/>
        <end position="160"/>
    </location>
</feature>
<evidence type="ECO:0000313" key="2">
    <source>
        <dbReference type="EMBL" id="TKR64875.1"/>
    </source>
</evidence>
<evidence type="ECO:0000256" key="1">
    <source>
        <dbReference type="SAM" id="Phobius"/>
    </source>
</evidence>
<reference evidence="2 3" key="2">
    <citation type="journal article" date="2019" name="G3 (Bethesda)">
        <title>Hybrid Assembly of the Genome of the Entomopathogenic Nematode Steinernema carpocapsae Identifies the X-Chromosome.</title>
        <authorList>
            <person name="Serra L."/>
            <person name="Macchietto M."/>
            <person name="Macias-Munoz A."/>
            <person name="McGill C.J."/>
            <person name="Rodriguez I.M."/>
            <person name="Rodriguez B."/>
            <person name="Murad R."/>
            <person name="Mortazavi A."/>
        </authorList>
    </citation>
    <scope>NUCLEOTIDE SEQUENCE [LARGE SCALE GENOMIC DNA]</scope>
    <source>
        <strain evidence="2 3">ALL</strain>
    </source>
</reference>